<dbReference type="AlphaFoldDB" id="A0AAN6FEX0"/>
<evidence type="ECO:0000313" key="5">
    <source>
        <dbReference type="Proteomes" id="UP001168146"/>
    </source>
</evidence>
<name>A0AAN6FEX0_9PEZI</name>
<dbReference type="CDD" id="cd20545">
    <property type="entry name" value="CYCLIN_SpCG1C-like_rpt1"/>
    <property type="match status" value="1"/>
</dbReference>
<reference evidence="4" key="1">
    <citation type="submission" date="2021-12" db="EMBL/GenBank/DDBJ databases">
        <title>Black yeast isolated from Biological Soil Crust.</title>
        <authorList>
            <person name="Kurbessoian T."/>
        </authorList>
    </citation>
    <scope>NUCLEOTIDE SEQUENCE</scope>
    <source>
        <strain evidence="4">CCFEE 5208</strain>
    </source>
</reference>
<feature type="compositionally biased region" description="Basic and acidic residues" evidence="2">
    <location>
        <begin position="383"/>
        <end position="400"/>
    </location>
</feature>
<comment type="caution">
    <text evidence="4">The sequence shown here is derived from an EMBL/GenBank/DDBJ whole genome shotgun (WGS) entry which is preliminary data.</text>
</comment>
<dbReference type="SUPFAM" id="SSF47954">
    <property type="entry name" value="Cyclin-like"/>
    <property type="match status" value="2"/>
</dbReference>
<dbReference type="EMBL" id="JASUXU010000050">
    <property type="protein sequence ID" value="KAK0315886.1"/>
    <property type="molecule type" value="Genomic_DNA"/>
</dbReference>
<dbReference type="Proteomes" id="UP001168146">
    <property type="component" value="Unassembled WGS sequence"/>
</dbReference>
<dbReference type="GO" id="GO:0006357">
    <property type="term" value="P:regulation of transcription by RNA polymerase II"/>
    <property type="evidence" value="ECO:0007669"/>
    <property type="project" value="InterPro"/>
</dbReference>
<feature type="domain" description="Cyclin N-terminal" evidence="3">
    <location>
        <begin position="39"/>
        <end position="180"/>
    </location>
</feature>
<dbReference type="Pfam" id="PF00134">
    <property type="entry name" value="Cyclin_N"/>
    <property type="match status" value="1"/>
</dbReference>
<feature type="compositionally biased region" description="Basic and acidic residues" evidence="2">
    <location>
        <begin position="1"/>
        <end position="11"/>
    </location>
</feature>
<proteinExistence type="predicted"/>
<evidence type="ECO:0000256" key="2">
    <source>
        <dbReference type="SAM" id="MobiDB-lite"/>
    </source>
</evidence>
<accession>A0AAN6FEX0</accession>
<dbReference type="InterPro" id="IPR036915">
    <property type="entry name" value="Cyclin-like_sf"/>
</dbReference>
<evidence type="ECO:0000256" key="1">
    <source>
        <dbReference type="ARBA" id="ARBA00014912"/>
    </source>
</evidence>
<protein>
    <recommendedName>
        <fullName evidence="1">RNA polymerase II holoenzyme cyclin-like subunit</fullName>
    </recommendedName>
</protein>
<organism evidence="4 5">
    <name type="scientific">Friedmanniomyces endolithicus</name>
    <dbReference type="NCBI Taxonomy" id="329885"/>
    <lineage>
        <taxon>Eukaryota</taxon>
        <taxon>Fungi</taxon>
        <taxon>Dikarya</taxon>
        <taxon>Ascomycota</taxon>
        <taxon>Pezizomycotina</taxon>
        <taxon>Dothideomycetes</taxon>
        <taxon>Dothideomycetidae</taxon>
        <taxon>Mycosphaerellales</taxon>
        <taxon>Teratosphaeriaceae</taxon>
        <taxon>Friedmanniomyces</taxon>
    </lineage>
</organism>
<dbReference type="Gene3D" id="1.10.472.10">
    <property type="entry name" value="Cyclin-like"/>
    <property type="match status" value="2"/>
</dbReference>
<dbReference type="InterPro" id="IPR006671">
    <property type="entry name" value="Cyclin_N"/>
</dbReference>
<feature type="region of interest" description="Disordered" evidence="2">
    <location>
        <begin position="317"/>
        <end position="442"/>
    </location>
</feature>
<sequence length="442" mass="48870">MPPPSKTDHLPPSHPAHRQRPKSPNRVLAEAEAQWIFTEAELDNSPTIQDGMSIAEERETRAKGINFIASVGVMLKLPQITLATAAIYFQRYLMRGSLKKARGDMPKLHHYQIAAISLFLATKVEESSRALKEMIIAFCRVAQKNPNLLIDDQSKDYWKWKDCILIHEDVMLETLCFDLTVESPHRQLFDLLKCYGVEHNKRVRNAAWAFITDGNNTPLCLLISSRTIAVAGVYAACRSYGVALPDDDKGRPWWEAQGVRLKDVRRAMEFMEAGYEETSNKINGVPAAVVQGAGKGSGSEGERSIYVASPFVIPPAEGERRASNASSIGEKRKREDAQPNVVVNGDDKAPASANGMVEMAEQDSKRPRLGGMSNGQPPPQTELEGRGAEHDVKHEEERLRVQNGDRQAEAVQKTAHANGTLALPRSVAKDDAEVSEEGEVEE</sequence>
<dbReference type="FunFam" id="1.10.472.10:FF:000072">
    <property type="entry name" value="Cyclin Pch1"/>
    <property type="match status" value="1"/>
</dbReference>
<gene>
    <name evidence="4" type="ORF">LTR82_012422</name>
</gene>
<dbReference type="PANTHER" id="PTHR10026">
    <property type="entry name" value="CYCLIN"/>
    <property type="match status" value="1"/>
</dbReference>
<feature type="compositionally biased region" description="Acidic residues" evidence="2">
    <location>
        <begin position="433"/>
        <end position="442"/>
    </location>
</feature>
<feature type="region of interest" description="Disordered" evidence="2">
    <location>
        <begin position="1"/>
        <end position="25"/>
    </location>
</feature>
<dbReference type="GO" id="GO:0016538">
    <property type="term" value="F:cyclin-dependent protein serine/threonine kinase regulator activity"/>
    <property type="evidence" value="ECO:0007669"/>
    <property type="project" value="InterPro"/>
</dbReference>
<evidence type="ECO:0000259" key="3">
    <source>
        <dbReference type="Pfam" id="PF00134"/>
    </source>
</evidence>
<evidence type="ECO:0000313" key="4">
    <source>
        <dbReference type="EMBL" id="KAK0315886.1"/>
    </source>
</evidence>
<dbReference type="InterPro" id="IPR043198">
    <property type="entry name" value="Cyclin/Ssn8"/>
</dbReference>
<dbReference type="CDD" id="cd20546">
    <property type="entry name" value="CYCLIN_SpCG1C_ScCTK2-like_rpt2"/>
    <property type="match status" value="1"/>
</dbReference>